<evidence type="ECO:0000256" key="3">
    <source>
        <dbReference type="ARBA" id="ARBA00007769"/>
    </source>
</evidence>
<dbReference type="EC" id="1.1.1.85" evidence="5"/>
<evidence type="ECO:0000256" key="14">
    <source>
        <dbReference type="ARBA" id="ARBA00023304"/>
    </source>
</evidence>
<reference evidence="16" key="1">
    <citation type="submission" date="2023-03" db="EMBL/GenBank/DDBJ databases">
        <authorList>
            <person name="Steffen K."/>
            <person name="Cardenas P."/>
        </authorList>
    </citation>
    <scope>NUCLEOTIDE SEQUENCE</scope>
</reference>
<comment type="caution">
    <text evidence="16">The sequence shown here is derived from an EMBL/GenBank/DDBJ whole genome shotgun (WGS) entry which is preliminary data.</text>
</comment>
<keyword evidence="17" id="KW-1185">Reference proteome</keyword>
<organism evidence="16 17">
    <name type="scientific">Geodia barretti</name>
    <name type="common">Barrett's horny sponge</name>
    <dbReference type="NCBI Taxonomy" id="519541"/>
    <lineage>
        <taxon>Eukaryota</taxon>
        <taxon>Metazoa</taxon>
        <taxon>Porifera</taxon>
        <taxon>Demospongiae</taxon>
        <taxon>Heteroscleromorpha</taxon>
        <taxon>Tetractinellida</taxon>
        <taxon>Astrophorina</taxon>
        <taxon>Geodiidae</taxon>
        <taxon>Geodia</taxon>
    </lineage>
</organism>
<evidence type="ECO:0000256" key="10">
    <source>
        <dbReference type="ARBA" id="ARBA00022842"/>
    </source>
</evidence>
<dbReference type="PANTHER" id="PTHR42979:SF1">
    <property type="entry name" value="3-ISOPROPYLMALATE DEHYDROGENASE"/>
    <property type="match status" value="1"/>
</dbReference>
<dbReference type="Proteomes" id="UP001174909">
    <property type="component" value="Unassembled WGS sequence"/>
</dbReference>
<dbReference type="SUPFAM" id="SSF53659">
    <property type="entry name" value="Isocitrate/Isopropylmalate dehydrogenase-like"/>
    <property type="match status" value="1"/>
</dbReference>
<evidence type="ECO:0000313" key="16">
    <source>
        <dbReference type="EMBL" id="CAI8051524.1"/>
    </source>
</evidence>
<keyword evidence="6" id="KW-0432">Leucine biosynthesis</keyword>
<proteinExistence type="inferred from homology"/>
<evidence type="ECO:0000259" key="15">
    <source>
        <dbReference type="SMART" id="SM01329"/>
    </source>
</evidence>
<evidence type="ECO:0000256" key="9">
    <source>
        <dbReference type="ARBA" id="ARBA00022723"/>
    </source>
</evidence>
<keyword evidence="13" id="KW-0464">Manganese</keyword>
<feature type="domain" description="Isopropylmalate dehydrogenase-like" evidence="15">
    <location>
        <begin position="9"/>
        <end position="363"/>
    </location>
</feature>
<keyword evidence="10" id="KW-0460">Magnesium</keyword>
<dbReference type="InterPro" id="IPR024084">
    <property type="entry name" value="IsoPropMal-DH-like_dom"/>
</dbReference>
<keyword evidence="7" id="KW-0816">Tricarboxylic acid cycle</keyword>
<dbReference type="GO" id="GO:0003862">
    <property type="term" value="F:3-isopropylmalate dehydrogenase activity"/>
    <property type="evidence" value="ECO:0007669"/>
    <property type="project" value="UniProtKB-EC"/>
</dbReference>
<evidence type="ECO:0000256" key="7">
    <source>
        <dbReference type="ARBA" id="ARBA00022532"/>
    </source>
</evidence>
<dbReference type="GO" id="GO:0046872">
    <property type="term" value="F:metal ion binding"/>
    <property type="evidence" value="ECO:0007669"/>
    <property type="project" value="UniProtKB-KW"/>
</dbReference>
<accession>A0AA35TP10</accession>
<dbReference type="Gene3D" id="3.40.718.10">
    <property type="entry name" value="Isopropylmalate Dehydrogenase"/>
    <property type="match status" value="1"/>
</dbReference>
<feature type="non-terminal residue" evidence="16">
    <location>
        <position position="1"/>
    </location>
</feature>
<dbReference type="NCBIfam" id="TIGR00169">
    <property type="entry name" value="leuB"/>
    <property type="match status" value="1"/>
</dbReference>
<dbReference type="GO" id="GO:0009098">
    <property type="term" value="P:L-leucine biosynthetic process"/>
    <property type="evidence" value="ECO:0007669"/>
    <property type="project" value="UniProtKB-KW"/>
</dbReference>
<dbReference type="PANTHER" id="PTHR42979">
    <property type="entry name" value="3-ISOPROPYLMALATE DEHYDROGENASE"/>
    <property type="match status" value="1"/>
</dbReference>
<evidence type="ECO:0000256" key="11">
    <source>
        <dbReference type="ARBA" id="ARBA00023002"/>
    </source>
</evidence>
<dbReference type="HAMAP" id="MF_01033">
    <property type="entry name" value="LeuB_type1"/>
    <property type="match status" value="1"/>
</dbReference>
<evidence type="ECO:0000256" key="2">
    <source>
        <dbReference type="ARBA" id="ARBA00001946"/>
    </source>
</evidence>
<evidence type="ECO:0000313" key="17">
    <source>
        <dbReference type="Proteomes" id="UP001174909"/>
    </source>
</evidence>
<keyword evidence="9" id="KW-0479">Metal-binding</keyword>
<dbReference type="GO" id="GO:0005829">
    <property type="term" value="C:cytosol"/>
    <property type="evidence" value="ECO:0007669"/>
    <property type="project" value="TreeGrafter"/>
</dbReference>
<dbReference type="GO" id="GO:0006099">
    <property type="term" value="P:tricarboxylic acid cycle"/>
    <property type="evidence" value="ECO:0007669"/>
    <property type="project" value="UniProtKB-KW"/>
</dbReference>
<name>A0AA35TP10_GEOBA</name>
<dbReference type="AlphaFoldDB" id="A0AA35TP10"/>
<evidence type="ECO:0000256" key="6">
    <source>
        <dbReference type="ARBA" id="ARBA00022430"/>
    </source>
</evidence>
<evidence type="ECO:0000256" key="8">
    <source>
        <dbReference type="ARBA" id="ARBA00022605"/>
    </source>
</evidence>
<keyword evidence="11" id="KW-0560">Oxidoreductase</keyword>
<evidence type="ECO:0000256" key="4">
    <source>
        <dbReference type="ARBA" id="ARBA00011738"/>
    </source>
</evidence>
<evidence type="ECO:0000256" key="13">
    <source>
        <dbReference type="ARBA" id="ARBA00023211"/>
    </source>
</evidence>
<evidence type="ECO:0000256" key="5">
    <source>
        <dbReference type="ARBA" id="ARBA00013101"/>
    </source>
</evidence>
<comment type="similarity">
    <text evidence="3">Belongs to the isocitrate and isopropylmalate dehydrogenases family.</text>
</comment>
<comment type="cofactor">
    <cofactor evidence="1">
        <name>Mn(2+)</name>
        <dbReference type="ChEBI" id="CHEBI:29035"/>
    </cofactor>
</comment>
<evidence type="ECO:0000256" key="1">
    <source>
        <dbReference type="ARBA" id="ARBA00001936"/>
    </source>
</evidence>
<comment type="cofactor">
    <cofactor evidence="2">
        <name>Mg(2+)</name>
        <dbReference type="ChEBI" id="CHEBI:18420"/>
    </cofactor>
</comment>
<dbReference type="EMBL" id="CASHTH010003943">
    <property type="protein sequence ID" value="CAI8051524.1"/>
    <property type="molecule type" value="Genomic_DNA"/>
</dbReference>
<gene>
    <name evidence="16" type="ORF">GBAR_LOCUS28202</name>
</gene>
<keyword evidence="14" id="KW-0100">Branched-chain amino acid biosynthesis</keyword>
<evidence type="ECO:0000256" key="12">
    <source>
        <dbReference type="ARBA" id="ARBA00023027"/>
    </source>
</evidence>
<dbReference type="Pfam" id="PF00180">
    <property type="entry name" value="Iso_dh"/>
    <property type="match status" value="1"/>
</dbReference>
<keyword evidence="8" id="KW-0028">Amino-acid biosynthesis</keyword>
<keyword evidence="12" id="KW-0520">NAD</keyword>
<dbReference type="SMART" id="SM01329">
    <property type="entry name" value="Iso_dh"/>
    <property type="match status" value="1"/>
</dbReference>
<dbReference type="FunFam" id="3.40.718.10:FF:000006">
    <property type="entry name" value="3-isopropylmalate dehydrogenase"/>
    <property type="match status" value="1"/>
</dbReference>
<sequence length="369" mass="39534">RGRSRVEFSIAVLSGDGIGPEVTAEGVKALEAVGRAFGHTFNLEYGDVGGISIDKHGTPLTTEVRELAGAADAVLFGAVGGPKWDDPSATVRPEDGLLQLRSHLGVFANIRPVKVYPNLVESSVLKPEVLEGVDMVVVRELTGGLYYAEPKGRHQTPQGWTGVDTMRYSEGEIERVLRVGFELARGRRKKLASIDKANVLECSRLWRQIATRLGEEYPDVELEHVLVDACAMQLIQRPAHFDVIVAENTFGDILTDEAAVLSASMGLLPSASLADVPIEGRRIPGFYEPIHGTAPDIAGQGIANPVASTLSVALMLRYSLGLTEEAASVERSVEMALDAGHRTPDIAVEGTHRVSTTEMGDLIANAIAP</sequence>
<comment type="subunit">
    <text evidence="4">Homodimer.</text>
</comment>
<protein>
    <recommendedName>
        <fullName evidence="5">3-isopropylmalate dehydrogenase</fullName>
        <ecNumber evidence="5">1.1.1.85</ecNumber>
    </recommendedName>
</protein>
<dbReference type="InterPro" id="IPR004429">
    <property type="entry name" value="Isopropylmalate_DH"/>
</dbReference>